<dbReference type="AlphaFoldDB" id="A0A016S0K1"/>
<evidence type="ECO:0000313" key="2">
    <source>
        <dbReference type="Proteomes" id="UP000024635"/>
    </source>
</evidence>
<proteinExistence type="predicted"/>
<reference evidence="2" key="1">
    <citation type="journal article" date="2015" name="Nat. Genet.">
        <title>The genome and transcriptome of the zoonotic hookworm Ancylostoma ceylanicum identify infection-specific gene families.</title>
        <authorList>
            <person name="Schwarz E.M."/>
            <person name="Hu Y."/>
            <person name="Antoshechkin I."/>
            <person name="Miller M.M."/>
            <person name="Sternberg P.W."/>
            <person name="Aroian R.V."/>
        </authorList>
    </citation>
    <scope>NUCLEOTIDE SEQUENCE</scope>
    <source>
        <strain evidence="2">HY135</strain>
    </source>
</reference>
<dbReference type="Proteomes" id="UP000024635">
    <property type="component" value="Unassembled WGS sequence"/>
</dbReference>
<comment type="caution">
    <text evidence="1">The sequence shown here is derived from an EMBL/GenBank/DDBJ whole genome shotgun (WGS) entry which is preliminary data.</text>
</comment>
<accession>A0A016S0K1</accession>
<organism evidence="1 2">
    <name type="scientific">Ancylostoma ceylanicum</name>
    <dbReference type="NCBI Taxonomy" id="53326"/>
    <lineage>
        <taxon>Eukaryota</taxon>
        <taxon>Metazoa</taxon>
        <taxon>Ecdysozoa</taxon>
        <taxon>Nematoda</taxon>
        <taxon>Chromadorea</taxon>
        <taxon>Rhabditida</taxon>
        <taxon>Rhabditina</taxon>
        <taxon>Rhabditomorpha</taxon>
        <taxon>Strongyloidea</taxon>
        <taxon>Ancylostomatidae</taxon>
        <taxon>Ancylostomatinae</taxon>
        <taxon>Ancylostoma</taxon>
    </lineage>
</organism>
<evidence type="ECO:0000313" key="1">
    <source>
        <dbReference type="EMBL" id="EYB84133.1"/>
    </source>
</evidence>
<protein>
    <submittedName>
        <fullName evidence="1">Uncharacterized protein</fullName>
    </submittedName>
</protein>
<keyword evidence="2" id="KW-1185">Reference proteome</keyword>
<name>A0A016S0K1_9BILA</name>
<sequence length="72" mass="8470">MPMVDPFITDKEDSADHEYQHHFACHLRLLREIGIFSEFPTVYLPYPYKVGLRCKMNMIFVISTRNNPPGKI</sequence>
<dbReference type="EMBL" id="JARK01001658">
    <property type="protein sequence ID" value="EYB84133.1"/>
    <property type="molecule type" value="Genomic_DNA"/>
</dbReference>
<gene>
    <name evidence="1" type="primary">Acey_s0322.g2433</name>
    <name evidence="1" type="ORF">Y032_0322g2433</name>
</gene>